<dbReference type="PROSITE" id="PS51257">
    <property type="entry name" value="PROKAR_LIPOPROTEIN"/>
    <property type="match status" value="1"/>
</dbReference>
<evidence type="ECO:0000313" key="4">
    <source>
        <dbReference type="Proteomes" id="UP000255224"/>
    </source>
</evidence>
<sequence>MIKSHYLKLLIITPLLFLSSCSEIEDNLDRKREQENYVSPYMGKWTGTYTGEISGTLILNVSKNGSIEVTRIVDSNVEEVYYANLQSVGSAAISPSTSPKGFVLTGSLETKSGTWKQKYWSGSWSVKKLPTPL</sequence>
<evidence type="ECO:0000313" key="3">
    <source>
        <dbReference type="EMBL" id="STD09234.1"/>
    </source>
</evidence>
<feature type="chain" id="PRO_5044586187" evidence="1">
    <location>
        <begin position="25"/>
        <end position="133"/>
    </location>
</feature>
<name>A0A376EIY7_CHRCU</name>
<keyword evidence="1" id="KW-0732">Signal</keyword>
<keyword evidence="5" id="KW-1185">Reference proteome</keyword>
<accession>A0A3G6NEU3</accession>
<reference evidence="5" key="2">
    <citation type="submission" date="2018-11" db="EMBL/GenBank/DDBJ databases">
        <title>Proposal to divide the Flavobacteriaceae and reorganize its genera based on Amino Acid Identity values calculated from whole genome sequences.</title>
        <authorList>
            <person name="Nicholson A.C."/>
            <person name="Gulvik C.A."/>
            <person name="Whitney A.M."/>
            <person name="Humrighouse B.W."/>
            <person name="Bell M."/>
            <person name="Holmes B."/>
            <person name="Steigerwalt A.G."/>
            <person name="Villarma A."/>
            <person name="Sheth M."/>
            <person name="Batra D."/>
            <person name="Pryor J."/>
            <person name="Bernardet J.-F."/>
            <person name="Hugo C."/>
            <person name="Kampfer P."/>
            <person name="Newman J."/>
            <person name="McQuiston J.R."/>
        </authorList>
    </citation>
    <scope>NUCLEOTIDE SEQUENCE [LARGE SCALE GENOMIC DNA]</scope>
    <source>
        <strain evidence="5">G0188</strain>
    </source>
</reference>
<proteinExistence type="predicted"/>
<gene>
    <name evidence="2" type="ORF">EG346_03390</name>
    <name evidence="3" type="ORF">NCTC13533_04546</name>
</gene>
<dbReference type="EMBL" id="UFVQ01000003">
    <property type="protein sequence ID" value="STD09234.1"/>
    <property type="molecule type" value="Genomic_DNA"/>
</dbReference>
<dbReference type="RefSeq" id="WP_123876991.1">
    <property type="nucleotide sequence ID" value="NZ_CP033920.1"/>
</dbReference>
<dbReference type="AlphaFoldDB" id="A0A376EIY7"/>
<dbReference type="KEGG" id="ccau:EG346_03390"/>
<evidence type="ECO:0000313" key="5">
    <source>
        <dbReference type="Proteomes" id="UP000273270"/>
    </source>
</evidence>
<feature type="signal peptide" evidence="1">
    <location>
        <begin position="1"/>
        <end position="24"/>
    </location>
</feature>
<dbReference type="EMBL" id="CP033920">
    <property type="protein sequence ID" value="AZA47286.1"/>
    <property type="molecule type" value="Genomic_DNA"/>
</dbReference>
<dbReference type="Proteomes" id="UP000273270">
    <property type="component" value="Chromosome"/>
</dbReference>
<evidence type="ECO:0000256" key="1">
    <source>
        <dbReference type="SAM" id="SignalP"/>
    </source>
</evidence>
<evidence type="ECO:0000313" key="2">
    <source>
        <dbReference type="EMBL" id="AZA47286.1"/>
    </source>
</evidence>
<accession>A0A376EIY7</accession>
<dbReference type="OrthoDB" id="1270789at2"/>
<reference evidence="2" key="3">
    <citation type="submission" date="2018-11" db="EMBL/GenBank/DDBJ databases">
        <title>Proposal to divide the Flavobacteriaceae and reorganize its genera based on Amino Acid Identity values calculated from whole genome sequences.</title>
        <authorList>
            <person name="Nicholson A.C."/>
            <person name="Gulvik C.A."/>
            <person name="Whitney A.M."/>
            <person name="Humrighouse B.W."/>
            <person name="Bell M."/>
            <person name="Holmes B."/>
            <person name="Steigerwalt A."/>
            <person name="Villarma A."/>
            <person name="Sheth M."/>
            <person name="Batra D."/>
            <person name="Pryor J."/>
            <person name="Bernardet J.-F."/>
            <person name="Hugo C."/>
            <person name="Kampfer P."/>
            <person name="Newman J."/>
            <person name="Mcquiston J.R."/>
        </authorList>
    </citation>
    <scope>NUCLEOTIDE SEQUENCE [LARGE SCALE GENOMIC DNA]</scope>
    <source>
        <strain evidence="2">G0188</strain>
    </source>
</reference>
<organism evidence="3 4">
    <name type="scientific">Chryseobacterium carnipullorum</name>
    <dbReference type="NCBI Taxonomy" id="1124835"/>
    <lineage>
        <taxon>Bacteria</taxon>
        <taxon>Pseudomonadati</taxon>
        <taxon>Bacteroidota</taxon>
        <taxon>Flavobacteriia</taxon>
        <taxon>Flavobacteriales</taxon>
        <taxon>Weeksellaceae</taxon>
        <taxon>Chryseobacterium group</taxon>
        <taxon>Chryseobacterium</taxon>
    </lineage>
</organism>
<dbReference type="Proteomes" id="UP000255224">
    <property type="component" value="Unassembled WGS sequence"/>
</dbReference>
<reference evidence="3 4" key="1">
    <citation type="submission" date="2018-06" db="EMBL/GenBank/DDBJ databases">
        <authorList>
            <consortium name="Pathogen Informatics"/>
            <person name="Doyle S."/>
        </authorList>
    </citation>
    <scope>NUCLEOTIDE SEQUENCE [LARGE SCALE GENOMIC DNA]</scope>
    <source>
        <strain evidence="3 4">NCTC13533</strain>
    </source>
</reference>
<protein>
    <submittedName>
        <fullName evidence="3">Uncharacterized protein</fullName>
    </submittedName>
</protein>